<dbReference type="PANTHER" id="PTHR30485">
    <property type="entry name" value="NI/FE-HYDROGENASE 1 B-TYPE CYTOCHROME SUBUNIT"/>
    <property type="match status" value="1"/>
</dbReference>
<dbReference type="GO" id="GO:0022904">
    <property type="term" value="P:respiratory electron transport chain"/>
    <property type="evidence" value="ECO:0007669"/>
    <property type="project" value="InterPro"/>
</dbReference>
<evidence type="ECO:0000256" key="5">
    <source>
        <dbReference type="ARBA" id="ARBA00022617"/>
    </source>
</evidence>
<comment type="similarity">
    <text evidence="2">Belongs to the HupC/HyaC/HydC family.</text>
</comment>
<keyword evidence="6 12" id="KW-0812">Transmembrane</keyword>
<proteinExistence type="inferred from homology"/>
<evidence type="ECO:0000256" key="8">
    <source>
        <dbReference type="ARBA" id="ARBA00022982"/>
    </source>
</evidence>
<accession>A0A6C7E620</accession>
<protein>
    <recommendedName>
        <fullName evidence="13">Cytochrome b561 bacterial/Ni-hydrogenase domain-containing protein</fullName>
    </recommendedName>
</protein>
<feature type="transmembrane region" description="Helical" evidence="12">
    <location>
        <begin position="156"/>
        <end position="176"/>
    </location>
</feature>
<evidence type="ECO:0000313" key="14">
    <source>
        <dbReference type="EMBL" id="BAN01940.1"/>
    </source>
</evidence>
<reference evidence="14 15" key="1">
    <citation type="journal article" date="2013" name="Int. J. Syst. Evol. Microbiol.">
        <title>Ilumatobacter nonamiense sp. nov. and Ilumatobacter coccineum sp. nov., isolated from seashore sand.</title>
        <authorList>
            <person name="Matsumoto A."/>
            <person name="Kasai H."/>
            <person name="Matsuo Y."/>
            <person name="Shizuri Y."/>
            <person name="Ichikawa N."/>
            <person name="Fujita N."/>
            <person name="Omura S."/>
            <person name="Takahashi Y."/>
        </authorList>
    </citation>
    <scope>NUCLEOTIDE SEQUENCE [LARGE SCALE GENOMIC DNA]</scope>
    <source>
        <strain evidence="15">NBRC 103263 / KCTC 29153 / YM16-304</strain>
    </source>
</reference>
<evidence type="ECO:0000256" key="12">
    <source>
        <dbReference type="SAM" id="Phobius"/>
    </source>
</evidence>
<dbReference type="Pfam" id="PF01292">
    <property type="entry name" value="Ni_hydr_CYTB"/>
    <property type="match status" value="1"/>
</dbReference>
<evidence type="ECO:0000256" key="11">
    <source>
        <dbReference type="ARBA" id="ARBA00023136"/>
    </source>
</evidence>
<keyword evidence="8" id="KW-0249">Electron transport</keyword>
<keyword evidence="10" id="KW-0408">Iron</keyword>
<dbReference type="KEGG" id="aym:YM304_16260"/>
<feature type="transmembrane region" description="Helical" evidence="12">
    <location>
        <begin position="90"/>
        <end position="109"/>
    </location>
</feature>
<feature type="transmembrane region" description="Helical" evidence="12">
    <location>
        <begin position="31"/>
        <end position="52"/>
    </location>
</feature>
<keyword evidence="11 12" id="KW-0472">Membrane</keyword>
<dbReference type="AlphaFoldDB" id="A0A6C7E620"/>
<evidence type="ECO:0000256" key="10">
    <source>
        <dbReference type="ARBA" id="ARBA00023004"/>
    </source>
</evidence>
<dbReference type="InterPro" id="IPR011577">
    <property type="entry name" value="Cyt_b561_bac/Ni-Hgenase"/>
</dbReference>
<sequence>MTSLDDSSTDVSTSDGAELVAKKKHSLALRWMHWINFPVLMVMMWSGMRIYWADLRDPYAFGFFGWELFEFWPDGVNGFLELERKLAKGIAFHLVFGWFFVANGVAYAIHLSRNGNWRYLIPDTQGVKDASKVVLHDLHLRDEAPPQGKYNAMQQLTYTAVIVLAAVLVATGFAIYKPGQLALLEAAFGGYDHARFIHFSVTVLLILFFFVHLVQVARAGWRNFTSIITGYRLERRSELLPPVDDEQKGSVDT</sequence>
<dbReference type="PRINTS" id="PR00161">
    <property type="entry name" value="NIHGNASECYTB"/>
</dbReference>
<keyword evidence="7" id="KW-0479">Metal-binding</keyword>
<evidence type="ECO:0000256" key="3">
    <source>
        <dbReference type="ARBA" id="ARBA00022448"/>
    </source>
</evidence>
<dbReference type="InterPro" id="IPR016174">
    <property type="entry name" value="Di-haem_cyt_TM"/>
</dbReference>
<dbReference type="GO" id="GO:0020037">
    <property type="term" value="F:heme binding"/>
    <property type="evidence" value="ECO:0007669"/>
    <property type="project" value="TreeGrafter"/>
</dbReference>
<keyword evidence="15" id="KW-1185">Reference proteome</keyword>
<gene>
    <name evidence="14" type="ORF">YM304_16260</name>
</gene>
<keyword evidence="9 12" id="KW-1133">Transmembrane helix</keyword>
<evidence type="ECO:0000256" key="6">
    <source>
        <dbReference type="ARBA" id="ARBA00022692"/>
    </source>
</evidence>
<evidence type="ECO:0000256" key="1">
    <source>
        <dbReference type="ARBA" id="ARBA00004651"/>
    </source>
</evidence>
<keyword evidence="4" id="KW-1003">Cell membrane</keyword>
<evidence type="ECO:0000313" key="15">
    <source>
        <dbReference type="Proteomes" id="UP000011863"/>
    </source>
</evidence>
<dbReference type="InterPro" id="IPR051542">
    <property type="entry name" value="Hydrogenase_cytochrome"/>
</dbReference>
<dbReference type="Gene3D" id="1.20.950.20">
    <property type="entry name" value="Transmembrane di-heme cytochromes, Chain C"/>
    <property type="match status" value="1"/>
</dbReference>
<feature type="transmembrane region" description="Helical" evidence="12">
    <location>
        <begin position="196"/>
        <end position="214"/>
    </location>
</feature>
<feature type="domain" description="Cytochrome b561 bacterial/Ni-hydrogenase" evidence="13">
    <location>
        <begin position="25"/>
        <end position="230"/>
    </location>
</feature>
<keyword evidence="3" id="KW-0813">Transport</keyword>
<comment type="subcellular location">
    <subcellularLocation>
        <location evidence="1">Cell membrane</location>
        <topology evidence="1">Multi-pass membrane protein</topology>
    </subcellularLocation>
</comment>
<name>A0A6C7E620_ILUCY</name>
<dbReference type="EMBL" id="AP012057">
    <property type="protein sequence ID" value="BAN01940.1"/>
    <property type="molecule type" value="Genomic_DNA"/>
</dbReference>
<dbReference type="Proteomes" id="UP000011863">
    <property type="component" value="Chromosome"/>
</dbReference>
<evidence type="ECO:0000256" key="7">
    <source>
        <dbReference type="ARBA" id="ARBA00022723"/>
    </source>
</evidence>
<dbReference type="GO" id="GO:0009055">
    <property type="term" value="F:electron transfer activity"/>
    <property type="evidence" value="ECO:0007669"/>
    <property type="project" value="InterPro"/>
</dbReference>
<dbReference type="PANTHER" id="PTHR30485:SF1">
    <property type="entry name" value="CYTOCHROME YDHU-RELATED"/>
    <property type="match status" value="1"/>
</dbReference>
<dbReference type="GO" id="GO:0005506">
    <property type="term" value="F:iron ion binding"/>
    <property type="evidence" value="ECO:0007669"/>
    <property type="project" value="InterPro"/>
</dbReference>
<evidence type="ECO:0000256" key="2">
    <source>
        <dbReference type="ARBA" id="ARBA00008622"/>
    </source>
</evidence>
<evidence type="ECO:0000259" key="13">
    <source>
        <dbReference type="Pfam" id="PF01292"/>
    </source>
</evidence>
<dbReference type="GO" id="GO:0005886">
    <property type="term" value="C:plasma membrane"/>
    <property type="evidence" value="ECO:0007669"/>
    <property type="project" value="UniProtKB-SubCell"/>
</dbReference>
<evidence type="ECO:0000256" key="9">
    <source>
        <dbReference type="ARBA" id="ARBA00022989"/>
    </source>
</evidence>
<evidence type="ECO:0000256" key="4">
    <source>
        <dbReference type="ARBA" id="ARBA00022475"/>
    </source>
</evidence>
<organism evidence="14 15">
    <name type="scientific">Ilumatobacter coccineus (strain NBRC 103263 / KCTC 29153 / YM16-304)</name>
    <dbReference type="NCBI Taxonomy" id="1313172"/>
    <lineage>
        <taxon>Bacteria</taxon>
        <taxon>Bacillati</taxon>
        <taxon>Actinomycetota</taxon>
        <taxon>Acidimicrobiia</taxon>
        <taxon>Acidimicrobiales</taxon>
        <taxon>Ilumatobacteraceae</taxon>
        <taxon>Ilumatobacter</taxon>
    </lineage>
</organism>
<dbReference type="InterPro" id="IPR000516">
    <property type="entry name" value="Ni-dep_Hydgase_cyt-B"/>
</dbReference>
<keyword evidence="5" id="KW-0349">Heme</keyword>
<dbReference type="SUPFAM" id="SSF81342">
    <property type="entry name" value="Transmembrane di-heme cytochromes"/>
    <property type="match status" value="1"/>
</dbReference>
<dbReference type="RefSeq" id="WP_015441187.1">
    <property type="nucleotide sequence ID" value="NC_020520.1"/>
</dbReference>